<dbReference type="Gene3D" id="2.40.160.50">
    <property type="entry name" value="membrane protein fhac: a member of the omp85/tpsb transporter family"/>
    <property type="match status" value="1"/>
</dbReference>
<evidence type="ECO:0000313" key="9">
    <source>
        <dbReference type="Proteomes" id="UP000051861"/>
    </source>
</evidence>
<keyword evidence="2" id="KW-1134">Transmembrane beta strand</keyword>
<protein>
    <recommendedName>
        <fullName evidence="7">Bacterial surface antigen (D15) domain-containing protein</fullName>
    </recommendedName>
</protein>
<dbReference type="Gene3D" id="1.25.40.10">
    <property type="entry name" value="Tetratricopeptide repeat domain"/>
    <property type="match status" value="2"/>
</dbReference>
<comment type="subcellular location">
    <subcellularLocation>
        <location evidence="1">Membrane</location>
    </subcellularLocation>
</comment>
<evidence type="ECO:0000256" key="5">
    <source>
        <dbReference type="PROSITE-ProRule" id="PRU00339"/>
    </source>
</evidence>
<dbReference type="Proteomes" id="UP000051861">
    <property type="component" value="Unassembled WGS sequence"/>
</dbReference>
<evidence type="ECO:0000313" key="8">
    <source>
        <dbReference type="EMBL" id="KPJ68449.1"/>
    </source>
</evidence>
<accession>A0A0S7Y138</accession>
<keyword evidence="3" id="KW-0812">Transmembrane</keyword>
<evidence type="ECO:0000256" key="2">
    <source>
        <dbReference type="ARBA" id="ARBA00022452"/>
    </source>
</evidence>
<feature type="repeat" description="TPR" evidence="5">
    <location>
        <begin position="390"/>
        <end position="423"/>
    </location>
</feature>
<dbReference type="InterPro" id="IPR000184">
    <property type="entry name" value="Bac_surfAg_D15"/>
</dbReference>
<dbReference type="PANTHER" id="PTHR12815:SF18">
    <property type="entry name" value="SORTING AND ASSEMBLY MACHINERY COMPONENT 50 HOMOLOG"/>
    <property type="match status" value="1"/>
</dbReference>
<feature type="compositionally biased region" description="Low complexity" evidence="6">
    <location>
        <begin position="43"/>
        <end position="55"/>
    </location>
</feature>
<feature type="compositionally biased region" description="Polar residues" evidence="6">
    <location>
        <begin position="1"/>
        <end position="19"/>
    </location>
</feature>
<feature type="region of interest" description="Disordered" evidence="6">
    <location>
        <begin position="1"/>
        <end position="56"/>
    </location>
</feature>
<gene>
    <name evidence="8" type="ORF">AMJ44_06445</name>
</gene>
<evidence type="ECO:0000256" key="3">
    <source>
        <dbReference type="ARBA" id="ARBA00022692"/>
    </source>
</evidence>
<organism evidence="8 9">
    <name type="scientific">candidate division WOR-1 bacterium DG_54_3</name>
    <dbReference type="NCBI Taxonomy" id="1703775"/>
    <lineage>
        <taxon>Bacteria</taxon>
        <taxon>Bacillati</taxon>
        <taxon>Saganbacteria</taxon>
    </lineage>
</organism>
<dbReference type="EMBL" id="LIZX01000052">
    <property type="protein sequence ID" value="KPJ68449.1"/>
    <property type="molecule type" value="Genomic_DNA"/>
</dbReference>
<reference evidence="8 9" key="1">
    <citation type="journal article" date="2015" name="Microbiome">
        <title>Genomic resolution of linkages in carbon, nitrogen, and sulfur cycling among widespread estuary sediment bacteria.</title>
        <authorList>
            <person name="Baker B.J."/>
            <person name="Lazar C.S."/>
            <person name="Teske A.P."/>
            <person name="Dick G.J."/>
        </authorList>
    </citation>
    <scope>NUCLEOTIDE SEQUENCE [LARGE SCALE GENOMIC DNA]</scope>
    <source>
        <strain evidence="8">DG_54_3</strain>
    </source>
</reference>
<sequence length="1736" mass="196075">MSNAIANLNKLSSYPSATFPQEKPRKKNKVASAAPSTPPAAPSPSSESKPPTSTPVAIMGFIDGSKTIITEEDINQKIEEEVKLPPHPRRTLYLHLKYKAMIKLMRAATDKRKLKSPPLLEITMASLDNMIFAIQRDLNQEAIQNIEEQIYSISSQNPDKPFLLILFADLMLSRGKISLEKAKQLLSRAINMAPGNPEVSYEVYHFYFGIKEIYTASTYLEQAAKLKPAYQLELGNYYARRSEIEKANKDNGSALKDLEAAEKAFMKAAELNFIAPDPLSLTLADLSQKKAEIYFLQKDYSSALSALEFSAEKYEQAIEAHPADPGLHLRLHNIYLMLKNVLEISRRKGPSFRHPLLNRQDEILNRQLKKYGAKLQQALRNAEKFSQGNPTLLLQVANAYMRIGEVDQALEILKALKSIEPNPLLLLQMGDLLISKGKIENAFGHYEEALKIAKGLDVLSTIFLRISSLEAEAVMGLARLKAPASTPVVLLNFLMMGLMFYKAPLWAISNLLSKFNKSYSDEDLQALFHKARALKQKAFREIYRQAEKENKPLIFHAIAEGILAKAQDISLQIKQMEEMAFVTEEKIKFYKKVAEKIKTPVSGLFKRTLNKSHIKALDAEFKSAMENKDTQRMSEIARNYFGAYFFFLEKSRNKILDESHKKILSENKEVAFEKGMEILEKMIEFARATKNTEFSFAVYQLAQNLLKNFPAQDKDGLIKQGEILKIRGESLKATIAIARDNRDLERLLELGKGMDAFGPFAIEALEQAIALAGNDKAKLLYIGEAIYVPWRKAEKKDLIQTLETKEALRGLVHSAYQKVLERSEGLEKLLISRNLWVFGDYRYAYEGCLSLIDYYQSKNDQRMLGNLYYELALMAVIQGKTQEATKWLTLALDNPPETMSKESIRQELKFLKTGKQPDLKINGEISLNPQRIRAAINLCVFWAKDKDWDEDKRALLIQNSEKAIADLYSVNMKKAKVKVRFGQEVTEVGIQEETIQKLSQGLEAEFQEAKNNKDLQKLSEIVHNYLRIYLLLRDKSENEMLFKKAIKALEEILSFGKEIKDVRFTSAVFKLAGVLKDILYKNSLGKKEIDKITEVINDSQEATIEIAKNKEDIDPLLDLFSIKALEKAMALAGDDHAKLFEMGDLILDYWRTIAGEDLISIFAIKNVLRKQALSAYQKILERAQGQEKMLASQKLWMLGDHFHAYQGYSSLIDYYKSKNNKKMLARIYYEMGLMAAAQGKIEEAKTALSCALHTHPDPLQKESIRQELACLKTAKLPESFIIKGNVLLTPLQIRAAMRLYHSWKEDHAQAVLDLYSANEKSAEVKVSQSKNETRVAIQEHKINKTRIMGFSKTDPKKIMREFRYAGVEPGKVFSTDPSKMIEQLAEAANRLESFTIKDARLVNEDGKNVLIVKIEEQHIDSFKVGGGGSNVQASFYIERAHNNLFGGGEKFGYGLGFTCFYPKDGDFYHTVNGKFYYFDPHLFVIGKNTPVAGGFNLEKTSRVNYENNTLEDMIGGRITAQVKIAEKTYLGVSPGLYYIDGDPSYFQPSVRFTLSRDGRDNWLFPKSGYYLSTSVEPGLNLGNFTQFFINNLNEGRYYVPLFWDMTLAFRGVFGIGYNLLGGGKYSLGGGDIFNQFVRGANGSAAAGPGILAGSLEVRGPIWDIDAESIMLKSKIQLYFYGDLGTILGGDHGLFYSAGVGARFLFPWLGLPVNLSFNLLELPSGFPFPSIWFGDLR</sequence>
<feature type="domain" description="Bacterial surface antigen (D15)" evidence="7">
    <location>
        <begin position="1518"/>
        <end position="1690"/>
    </location>
</feature>
<dbReference type="SUPFAM" id="SSF48452">
    <property type="entry name" value="TPR-like"/>
    <property type="match status" value="3"/>
</dbReference>
<evidence type="ECO:0000256" key="1">
    <source>
        <dbReference type="ARBA" id="ARBA00004370"/>
    </source>
</evidence>
<dbReference type="PATRIC" id="fig|1703775.3.peg.2455"/>
<dbReference type="InterPro" id="IPR011990">
    <property type="entry name" value="TPR-like_helical_dom_sf"/>
</dbReference>
<evidence type="ECO:0000259" key="7">
    <source>
        <dbReference type="Pfam" id="PF01103"/>
    </source>
</evidence>
<proteinExistence type="predicted"/>
<dbReference type="InterPro" id="IPR039910">
    <property type="entry name" value="D15-like"/>
</dbReference>
<comment type="caution">
    <text evidence="8">The sequence shown here is derived from an EMBL/GenBank/DDBJ whole genome shotgun (WGS) entry which is preliminary data.</text>
</comment>
<feature type="repeat" description="TPR" evidence="5">
    <location>
        <begin position="1225"/>
        <end position="1258"/>
    </location>
</feature>
<evidence type="ECO:0000256" key="6">
    <source>
        <dbReference type="SAM" id="MobiDB-lite"/>
    </source>
</evidence>
<dbReference type="PANTHER" id="PTHR12815">
    <property type="entry name" value="SORTING AND ASSEMBLY MACHINERY SAMM50 PROTEIN FAMILY MEMBER"/>
    <property type="match status" value="1"/>
</dbReference>
<dbReference type="PROSITE" id="PS50005">
    <property type="entry name" value="TPR"/>
    <property type="match status" value="2"/>
</dbReference>
<dbReference type="SMART" id="SM00028">
    <property type="entry name" value="TPR"/>
    <property type="match status" value="6"/>
</dbReference>
<dbReference type="GO" id="GO:0019867">
    <property type="term" value="C:outer membrane"/>
    <property type="evidence" value="ECO:0007669"/>
    <property type="project" value="InterPro"/>
</dbReference>
<dbReference type="InterPro" id="IPR019734">
    <property type="entry name" value="TPR_rpt"/>
</dbReference>
<evidence type="ECO:0000256" key="4">
    <source>
        <dbReference type="ARBA" id="ARBA00023136"/>
    </source>
</evidence>
<dbReference type="Pfam" id="PF01103">
    <property type="entry name" value="Omp85"/>
    <property type="match status" value="1"/>
</dbReference>
<name>A0A0S7Y138_UNCSA</name>
<keyword evidence="5" id="KW-0802">TPR repeat</keyword>
<keyword evidence="4" id="KW-0472">Membrane</keyword>